<dbReference type="Pfam" id="PF00034">
    <property type="entry name" value="Cytochrom_C"/>
    <property type="match status" value="1"/>
</dbReference>
<evidence type="ECO:0000313" key="9">
    <source>
        <dbReference type="Proteomes" id="UP000215884"/>
    </source>
</evidence>
<keyword evidence="2 4" id="KW-0479">Metal-binding</keyword>
<evidence type="ECO:0000256" key="5">
    <source>
        <dbReference type="SAM" id="MobiDB-lite"/>
    </source>
</evidence>
<dbReference type="Gene3D" id="1.10.760.10">
    <property type="entry name" value="Cytochrome c-like domain"/>
    <property type="match status" value="1"/>
</dbReference>
<evidence type="ECO:0000259" key="7">
    <source>
        <dbReference type="PROSITE" id="PS51007"/>
    </source>
</evidence>
<dbReference type="InterPro" id="IPR009056">
    <property type="entry name" value="Cyt_c-like_dom"/>
</dbReference>
<evidence type="ECO:0000313" key="8">
    <source>
        <dbReference type="EMBL" id="AWM02874.1"/>
    </source>
</evidence>
<evidence type="ECO:0000256" key="2">
    <source>
        <dbReference type="ARBA" id="ARBA00022723"/>
    </source>
</evidence>
<accession>A0A2U8PYM3</accession>
<evidence type="ECO:0000256" key="3">
    <source>
        <dbReference type="ARBA" id="ARBA00023004"/>
    </source>
</evidence>
<proteinExistence type="predicted"/>
<dbReference type="GO" id="GO:0020037">
    <property type="term" value="F:heme binding"/>
    <property type="evidence" value="ECO:0007669"/>
    <property type="project" value="InterPro"/>
</dbReference>
<dbReference type="PANTHER" id="PTHR35008:SF8">
    <property type="entry name" value="ALCOHOL DEHYDROGENASE CYTOCHROME C SUBUNIT"/>
    <property type="match status" value="1"/>
</dbReference>
<dbReference type="KEGG" id="brq:CIT40_24480"/>
<dbReference type="AlphaFoldDB" id="A0A2U8PYM3"/>
<evidence type="ECO:0000256" key="4">
    <source>
        <dbReference type="PROSITE-ProRule" id="PRU00433"/>
    </source>
</evidence>
<keyword evidence="3 4" id="KW-0408">Iron</keyword>
<keyword evidence="1 4" id="KW-0349">Heme</keyword>
<reference evidence="8 9" key="1">
    <citation type="journal article" date="2017" name="Syst. Appl. Microbiol.">
        <title>Soybeans inoculated with root zone soils of Canadian native legumes harbour diverse and novel Bradyrhizobium spp. that possess agricultural potential.</title>
        <authorList>
            <person name="Bromfield E.S.P."/>
            <person name="Cloutier S."/>
            <person name="Tambong J.T."/>
            <person name="Tran Thi T.V."/>
        </authorList>
    </citation>
    <scope>NUCLEOTIDE SEQUENCE [LARGE SCALE GENOMIC DNA]</scope>
    <source>
        <strain evidence="8 9">39S1MB</strain>
    </source>
</reference>
<feature type="signal peptide" evidence="6">
    <location>
        <begin position="1"/>
        <end position="24"/>
    </location>
</feature>
<dbReference type="PANTHER" id="PTHR35008">
    <property type="entry name" value="BLL4482 PROTEIN-RELATED"/>
    <property type="match status" value="1"/>
</dbReference>
<evidence type="ECO:0000256" key="6">
    <source>
        <dbReference type="SAM" id="SignalP"/>
    </source>
</evidence>
<gene>
    <name evidence="8" type="ORF">CIT40_24480</name>
</gene>
<evidence type="ECO:0000256" key="1">
    <source>
        <dbReference type="ARBA" id="ARBA00022617"/>
    </source>
</evidence>
<feature type="domain" description="Cytochrome c" evidence="7">
    <location>
        <begin position="55"/>
        <end position="142"/>
    </location>
</feature>
<name>A0A2U8PYM3_9BRAD</name>
<dbReference type="SUPFAM" id="SSF46626">
    <property type="entry name" value="Cytochrome c"/>
    <property type="match status" value="1"/>
</dbReference>
<dbReference type="InterPro" id="IPR036909">
    <property type="entry name" value="Cyt_c-like_dom_sf"/>
</dbReference>
<dbReference type="EMBL" id="CP029426">
    <property type="protein sequence ID" value="AWM02874.1"/>
    <property type="molecule type" value="Genomic_DNA"/>
</dbReference>
<dbReference type="InterPro" id="IPR051459">
    <property type="entry name" value="Cytochrome_c-type_DH"/>
</dbReference>
<feature type="region of interest" description="Disordered" evidence="5">
    <location>
        <begin position="158"/>
        <end position="182"/>
    </location>
</feature>
<keyword evidence="6" id="KW-0732">Signal</keyword>
<feature type="chain" id="PRO_5016009346" evidence="6">
    <location>
        <begin position="25"/>
        <end position="182"/>
    </location>
</feature>
<dbReference type="Proteomes" id="UP000215884">
    <property type="component" value="Chromosome"/>
</dbReference>
<dbReference type="RefSeq" id="WP_094893949.1">
    <property type="nucleotide sequence ID" value="NZ_CP029426.2"/>
</dbReference>
<reference evidence="8 9" key="2">
    <citation type="journal article" date="2019" name="Int. J. Syst. Evol. Microbiol.">
        <title>Description and complete genome sequence of Bradyrhizobium amphicarpaeae sp. nov., harbouring photosystem and nitrogen-fixation genes.</title>
        <authorList>
            <person name="Bromfield E.S.P."/>
            <person name="Cloutier S."/>
            <person name="Nguyen H.D.T."/>
        </authorList>
    </citation>
    <scope>NUCLEOTIDE SEQUENCE [LARGE SCALE GENOMIC DNA]</scope>
    <source>
        <strain evidence="8 9">39S1MB</strain>
    </source>
</reference>
<protein>
    <submittedName>
        <fullName evidence="8">Cytochrome c</fullName>
    </submittedName>
</protein>
<keyword evidence="9" id="KW-1185">Reference proteome</keyword>
<organism evidence="8 9">
    <name type="scientific">Bradyrhizobium amphicarpaeae</name>
    <dbReference type="NCBI Taxonomy" id="1404768"/>
    <lineage>
        <taxon>Bacteria</taxon>
        <taxon>Pseudomonadati</taxon>
        <taxon>Pseudomonadota</taxon>
        <taxon>Alphaproteobacteria</taxon>
        <taxon>Hyphomicrobiales</taxon>
        <taxon>Nitrobacteraceae</taxon>
        <taxon>Bradyrhizobium</taxon>
    </lineage>
</organism>
<sequence>MFSHDKLLFAGILTVGLLAAPASAFDFGRPATPAEIKLWDIDVGPDGKGLPDGSGTAVQGKQVFADNCAACHGDNGQGGIKDRLAGGQGTLASNAPVKTVGSFWPYATTLFDYIHRAMPYPTPGSLSTEETYAVTAYILSLNGIIPADGKVDKDSLPKIRMPNRDGFVPQPEFDPAKLFRRK</sequence>
<dbReference type="PROSITE" id="PS51007">
    <property type="entry name" value="CYTC"/>
    <property type="match status" value="1"/>
</dbReference>
<dbReference type="OrthoDB" id="9779283at2"/>
<dbReference type="GO" id="GO:0009055">
    <property type="term" value="F:electron transfer activity"/>
    <property type="evidence" value="ECO:0007669"/>
    <property type="project" value="InterPro"/>
</dbReference>
<dbReference type="GO" id="GO:0046872">
    <property type="term" value="F:metal ion binding"/>
    <property type="evidence" value="ECO:0007669"/>
    <property type="project" value="UniProtKB-KW"/>
</dbReference>